<dbReference type="AlphaFoldDB" id="A0A9D1FHQ0"/>
<feature type="region of interest" description="Disordered" evidence="1">
    <location>
        <begin position="226"/>
        <end position="304"/>
    </location>
</feature>
<reference evidence="2" key="2">
    <citation type="journal article" date="2021" name="PeerJ">
        <title>Extensive microbial diversity within the chicken gut microbiome revealed by metagenomics and culture.</title>
        <authorList>
            <person name="Gilroy R."/>
            <person name="Ravi A."/>
            <person name="Getino M."/>
            <person name="Pursley I."/>
            <person name="Horton D.L."/>
            <person name="Alikhan N.F."/>
            <person name="Baker D."/>
            <person name="Gharbi K."/>
            <person name="Hall N."/>
            <person name="Watson M."/>
            <person name="Adriaenssens E.M."/>
            <person name="Foster-Nyarko E."/>
            <person name="Jarju S."/>
            <person name="Secka A."/>
            <person name="Antonio M."/>
            <person name="Oren A."/>
            <person name="Chaudhuri R.R."/>
            <person name="La Ragione R."/>
            <person name="Hildebrand F."/>
            <person name="Pallen M.J."/>
        </authorList>
    </citation>
    <scope>NUCLEOTIDE SEQUENCE</scope>
    <source>
        <strain evidence="2">CHK152-2871</strain>
    </source>
</reference>
<evidence type="ECO:0000313" key="2">
    <source>
        <dbReference type="EMBL" id="HIS73933.1"/>
    </source>
</evidence>
<comment type="caution">
    <text evidence="2">The sequence shown here is derived from an EMBL/GenBank/DDBJ whole genome shotgun (WGS) entry which is preliminary data.</text>
</comment>
<protein>
    <submittedName>
        <fullName evidence="2">Uncharacterized protein</fullName>
    </submittedName>
</protein>
<feature type="compositionally biased region" description="Polar residues" evidence="1">
    <location>
        <begin position="243"/>
        <end position="266"/>
    </location>
</feature>
<dbReference type="InterPro" id="IPR016181">
    <property type="entry name" value="Acyl_CoA_acyltransferase"/>
</dbReference>
<evidence type="ECO:0000313" key="3">
    <source>
        <dbReference type="Proteomes" id="UP000886865"/>
    </source>
</evidence>
<name>A0A9D1FHQ0_9BACT</name>
<feature type="compositionally biased region" description="Polar residues" evidence="1">
    <location>
        <begin position="273"/>
        <end position="304"/>
    </location>
</feature>
<dbReference type="SUPFAM" id="SSF55729">
    <property type="entry name" value="Acyl-CoA N-acyltransferases (Nat)"/>
    <property type="match status" value="1"/>
</dbReference>
<dbReference type="EMBL" id="DVJQ01000024">
    <property type="protein sequence ID" value="HIS73933.1"/>
    <property type="molecule type" value="Genomic_DNA"/>
</dbReference>
<reference evidence="2" key="1">
    <citation type="submission" date="2020-10" db="EMBL/GenBank/DDBJ databases">
        <authorList>
            <person name="Gilroy R."/>
        </authorList>
    </citation>
    <scope>NUCLEOTIDE SEQUENCE</scope>
    <source>
        <strain evidence="2">CHK152-2871</strain>
    </source>
</reference>
<accession>A0A9D1FHQ0</accession>
<sequence length="490" mass="50347">MIYQNYLLNNTHYLPEINYTGNTIGGQNANLYVSNPAPQFGVQYSADLYTPDYSSQNDPYAADDGKISTADKVKSFLKGVVSPVTSMFSSPKNFAIGALSMAAGAALIVATGGAAAPLFVAAGLVGGTIQFAKSAYGAAVATTDDEARAAWQGMGTGAGAVAGSVAGSKTALNAAGVNTAKTGIFASVVECFKAIPSCLSKSFNSFSSGAALVNLKSALGIKSQATANNSKTNSAPDTPDMGAQSTKNSVDTPDVNIQNKGATSLGSDDISPSAANTANADSVELNPSNNAQTSDIAPLNQTDTANPVSNVELANKQCSVKVNGQNILTHVQQNANGIYTLVDDSGNTYAVMTTHSNGGGSMAFDIIDGYTDSSDGFNIIKGTLDIESLNSTTPKGGTGAGTQMIREAVRMSNEMGYDGRVTLHAEIINKSVGTPVPFYSKLGFKATSAETQALIEQAMAIYEQTGVYNGPAGASMYLPMDVVKHILGQA</sequence>
<organism evidence="2 3">
    <name type="scientific">Candidatus Galligastranaerophilus intestinavium</name>
    <dbReference type="NCBI Taxonomy" id="2840836"/>
    <lineage>
        <taxon>Bacteria</taxon>
        <taxon>Candidatus Galligastranaerophilus</taxon>
    </lineage>
</organism>
<gene>
    <name evidence="2" type="ORF">IAA86_02810</name>
</gene>
<proteinExistence type="predicted"/>
<evidence type="ECO:0000256" key="1">
    <source>
        <dbReference type="SAM" id="MobiDB-lite"/>
    </source>
</evidence>
<feature type="compositionally biased region" description="Polar residues" evidence="1">
    <location>
        <begin position="226"/>
        <end position="236"/>
    </location>
</feature>
<dbReference type="Proteomes" id="UP000886865">
    <property type="component" value="Unassembled WGS sequence"/>
</dbReference>